<dbReference type="PANTHER" id="PTHR11439:SF496">
    <property type="entry name" value="RNA-DIRECTED DNA POLYMERASE"/>
    <property type="match status" value="1"/>
</dbReference>
<protein>
    <recommendedName>
        <fullName evidence="3">Reverse transcriptase Ty1/copia-type domain-containing protein</fullName>
    </recommendedName>
</protein>
<accession>A0A484KQ79</accession>
<dbReference type="CDD" id="cd09272">
    <property type="entry name" value="RNase_HI_RT_Ty1"/>
    <property type="match status" value="1"/>
</dbReference>
<reference evidence="1 2" key="1">
    <citation type="submission" date="2018-04" db="EMBL/GenBank/DDBJ databases">
        <authorList>
            <person name="Vogel A."/>
        </authorList>
    </citation>
    <scope>NUCLEOTIDE SEQUENCE [LARGE SCALE GENOMIC DNA]</scope>
</reference>
<keyword evidence="2" id="KW-1185">Reference proteome</keyword>
<dbReference type="AlphaFoldDB" id="A0A484KQ79"/>
<proteinExistence type="predicted"/>
<dbReference type="Proteomes" id="UP000595140">
    <property type="component" value="Unassembled WGS sequence"/>
</dbReference>
<dbReference type="PANTHER" id="PTHR11439">
    <property type="entry name" value="GAG-POL-RELATED RETROTRANSPOSON"/>
    <property type="match status" value="1"/>
</dbReference>
<name>A0A484KQ79_9ASTE</name>
<dbReference type="OrthoDB" id="430476at2759"/>
<evidence type="ECO:0008006" key="3">
    <source>
        <dbReference type="Google" id="ProtNLM"/>
    </source>
</evidence>
<evidence type="ECO:0000313" key="2">
    <source>
        <dbReference type="Proteomes" id="UP000595140"/>
    </source>
</evidence>
<dbReference type="EMBL" id="OOIL02000516">
    <property type="protein sequence ID" value="VFQ66074.1"/>
    <property type="molecule type" value="Genomic_DNA"/>
</dbReference>
<sequence>MICTRPDVSFALSVTSRYQGSPGEAHWTAVKNILKYLRNTKDAFLVYGGEEELKVVGYTDASFQTDRDDSKSQAGYLFCLNGGTFSWKSFKEDTTADSTTESEYIAAVEAHTHDEQVEDDIHDIHNFEVEMEDELGATQDVPLDQGVIDEERNMYENLVGSSKRPLYPGCTKFTRLKGFGIV</sequence>
<evidence type="ECO:0000313" key="1">
    <source>
        <dbReference type="EMBL" id="VFQ66074.1"/>
    </source>
</evidence>
<organism evidence="1 2">
    <name type="scientific">Cuscuta campestris</name>
    <dbReference type="NCBI Taxonomy" id="132261"/>
    <lineage>
        <taxon>Eukaryota</taxon>
        <taxon>Viridiplantae</taxon>
        <taxon>Streptophyta</taxon>
        <taxon>Embryophyta</taxon>
        <taxon>Tracheophyta</taxon>
        <taxon>Spermatophyta</taxon>
        <taxon>Magnoliopsida</taxon>
        <taxon>eudicotyledons</taxon>
        <taxon>Gunneridae</taxon>
        <taxon>Pentapetalae</taxon>
        <taxon>asterids</taxon>
        <taxon>lamiids</taxon>
        <taxon>Solanales</taxon>
        <taxon>Convolvulaceae</taxon>
        <taxon>Cuscuteae</taxon>
        <taxon>Cuscuta</taxon>
        <taxon>Cuscuta subgen. Grammica</taxon>
        <taxon>Cuscuta sect. Cleistogrammica</taxon>
    </lineage>
</organism>
<gene>
    <name evidence="1" type="ORF">CCAM_LOCUS7850</name>
</gene>